<accession>A0ABR2EJZ4</accession>
<keyword evidence="2" id="KW-1185">Reference proteome</keyword>
<comment type="caution">
    <text evidence="1">The sequence shown here is derived from an EMBL/GenBank/DDBJ whole genome shotgun (WGS) entry which is preliminary data.</text>
</comment>
<dbReference type="EMBL" id="JBBPBM010000014">
    <property type="protein sequence ID" value="KAK8560262.1"/>
    <property type="molecule type" value="Genomic_DNA"/>
</dbReference>
<sequence>MMEILGGEVRSRIVVDVRWVLVLKLQGRCSANGAHESVDGGCPMSGQMGLKLLVRGSVKVMMVRARWFDGESKMMKKN</sequence>
<evidence type="ECO:0000313" key="2">
    <source>
        <dbReference type="Proteomes" id="UP001472677"/>
    </source>
</evidence>
<protein>
    <submittedName>
        <fullName evidence="1">Uncharacterized protein</fullName>
    </submittedName>
</protein>
<dbReference type="Proteomes" id="UP001472677">
    <property type="component" value="Unassembled WGS sequence"/>
</dbReference>
<name>A0ABR2EJZ4_9ROSI</name>
<reference evidence="1 2" key="1">
    <citation type="journal article" date="2024" name="G3 (Bethesda)">
        <title>Genome assembly of Hibiscus sabdariffa L. provides insights into metabolisms of medicinal natural products.</title>
        <authorList>
            <person name="Kim T."/>
        </authorList>
    </citation>
    <scope>NUCLEOTIDE SEQUENCE [LARGE SCALE GENOMIC DNA]</scope>
    <source>
        <strain evidence="1">TK-2024</strain>
        <tissue evidence="1">Old leaves</tissue>
    </source>
</reference>
<organism evidence="1 2">
    <name type="scientific">Hibiscus sabdariffa</name>
    <name type="common">roselle</name>
    <dbReference type="NCBI Taxonomy" id="183260"/>
    <lineage>
        <taxon>Eukaryota</taxon>
        <taxon>Viridiplantae</taxon>
        <taxon>Streptophyta</taxon>
        <taxon>Embryophyta</taxon>
        <taxon>Tracheophyta</taxon>
        <taxon>Spermatophyta</taxon>
        <taxon>Magnoliopsida</taxon>
        <taxon>eudicotyledons</taxon>
        <taxon>Gunneridae</taxon>
        <taxon>Pentapetalae</taxon>
        <taxon>rosids</taxon>
        <taxon>malvids</taxon>
        <taxon>Malvales</taxon>
        <taxon>Malvaceae</taxon>
        <taxon>Malvoideae</taxon>
        <taxon>Hibiscus</taxon>
    </lineage>
</organism>
<evidence type="ECO:0000313" key="1">
    <source>
        <dbReference type="EMBL" id="KAK8560262.1"/>
    </source>
</evidence>
<proteinExistence type="predicted"/>
<gene>
    <name evidence="1" type="ORF">V6N12_013062</name>
</gene>